<feature type="transmembrane region" description="Helical" evidence="1">
    <location>
        <begin position="232"/>
        <end position="250"/>
    </location>
</feature>
<keyword evidence="1" id="KW-1133">Transmembrane helix</keyword>
<feature type="transmembrane region" description="Helical" evidence="1">
    <location>
        <begin position="89"/>
        <end position="110"/>
    </location>
</feature>
<feature type="transmembrane region" description="Helical" evidence="1">
    <location>
        <begin position="306"/>
        <end position="324"/>
    </location>
</feature>
<dbReference type="GO" id="GO:0016747">
    <property type="term" value="F:acyltransferase activity, transferring groups other than amino-acyl groups"/>
    <property type="evidence" value="ECO:0007669"/>
    <property type="project" value="InterPro"/>
</dbReference>
<dbReference type="AlphaFoldDB" id="A0A1K1MHP5"/>
<feature type="transmembrane region" description="Helical" evidence="1">
    <location>
        <begin position="265"/>
        <end position="286"/>
    </location>
</feature>
<evidence type="ECO:0000313" key="3">
    <source>
        <dbReference type="EMBL" id="SFW21454.1"/>
    </source>
</evidence>
<evidence type="ECO:0000313" key="4">
    <source>
        <dbReference type="Proteomes" id="UP000183257"/>
    </source>
</evidence>
<sequence length="373" mass="44216">MVNKKRRYDLDWFRVIAILAVYVHHICMPFNGDKFHIMNLDSSKLLDDIMVFFEQFRLPLLFLISGTGTMLAFSKRTWFQFLKERSTRLIIPLVFGIFFIIPPQTYYEYIDKYTNYIEVYKSGLFPTNHLWFIENLFVLSVVLIPLILLIKSSKSIKFINALDVISSKTYGILLWVIPLLIGTILLKKIYPDESKNITNLSSTFYYGYFFISGILFATSKNIWKYLKLHRKLNLIAFIVSSILFYTYYFLPNEYVSPYVSKSVRWSIWYVVCALVSWTLITTLLGYGQIWFHKKSELLKKCNEAIYPFYILHQTIIIVVGYYIIQLQMSISSKIVLLVFTTFPLIIIIYRLLIYPFKITRILFGMKKRDKFNK</sequence>
<dbReference type="InterPro" id="IPR050623">
    <property type="entry name" value="Glucan_succinyl_AcylTrfase"/>
</dbReference>
<keyword evidence="3" id="KW-0808">Transferase</keyword>
<keyword evidence="1" id="KW-0812">Transmembrane</keyword>
<proteinExistence type="predicted"/>
<evidence type="ECO:0000259" key="2">
    <source>
        <dbReference type="Pfam" id="PF01757"/>
    </source>
</evidence>
<dbReference type="Pfam" id="PF01757">
    <property type="entry name" value="Acyl_transf_3"/>
    <property type="match status" value="1"/>
</dbReference>
<feature type="transmembrane region" description="Helical" evidence="1">
    <location>
        <begin position="12"/>
        <end position="32"/>
    </location>
</feature>
<keyword evidence="3" id="KW-0012">Acyltransferase</keyword>
<evidence type="ECO:0000256" key="1">
    <source>
        <dbReference type="SAM" id="Phobius"/>
    </source>
</evidence>
<dbReference type="InterPro" id="IPR002656">
    <property type="entry name" value="Acyl_transf_3_dom"/>
</dbReference>
<feature type="transmembrane region" description="Helical" evidence="1">
    <location>
        <begin position="52"/>
        <end position="73"/>
    </location>
</feature>
<dbReference type="PANTHER" id="PTHR36927:SF3">
    <property type="entry name" value="GLUCANS BIOSYNTHESIS PROTEIN C"/>
    <property type="match status" value="1"/>
</dbReference>
<feature type="transmembrane region" description="Helical" evidence="1">
    <location>
        <begin position="330"/>
        <end position="352"/>
    </location>
</feature>
<keyword evidence="1" id="KW-0472">Membrane</keyword>
<name>A0A1K1MHP5_9FLAO</name>
<accession>A0A1K1MHP5</accession>
<protein>
    <submittedName>
        <fullName evidence="3">Surface polysaccharide O-acyltransferase, integral membrane enzyme</fullName>
    </submittedName>
</protein>
<feature type="domain" description="Acyltransferase 3" evidence="2">
    <location>
        <begin position="8"/>
        <end position="350"/>
    </location>
</feature>
<feature type="transmembrane region" description="Helical" evidence="1">
    <location>
        <begin position="170"/>
        <end position="190"/>
    </location>
</feature>
<dbReference type="STRING" id="76595.SAMN05660313_00549"/>
<keyword evidence="4" id="KW-1185">Reference proteome</keyword>
<organism evidence="3 4">
    <name type="scientific">Cellulophaga fucicola</name>
    <dbReference type="NCBI Taxonomy" id="76595"/>
    <lineage>
        <taxon>Bacteria</taxon>
        <taxon>Pseudomonadati</taxon>
        <taxon>Bacteroidota</taxon>
        <taxon>Flavobacteriia</taxon>
        <taxon>Flavobacteriales</taxon>
        <taxon>Flavobacteriaceae</taxon>
        <taxon>Cellulophaga</taxon>
    </lineage>
</organism>
<dbReference type="PANTHER" id="PTHR36927">
    <property type="entry name" value="BLR4337 PROTEIN"/>
    <property type="match status" value="1"/>
</dbReference>
<dbReference type="Proteomes" id="UP000183257">
    <property type="component" value="Unassembled WGS sequence"/>
</dbReference>
<reference evidence="4" key="1">
    <citation type="submission" date="2016-11" db="EMBL/GenBank/DDBJ databases">
        <authorList>
            <person name="Varghese N."/>
            <person name="Submissions S."/>
        </authorList>
    </citation>
    <scope>NUCLEOTIDE SEQUENCE [LARGE SCALE GENOMIC DNA]</scope>
    <source>
        <strain evidence="4">DSM 24786</strain>
    </source>
</reference>
<feature type="transmembrane region" description="Helical" evidence="1">
    <location>
        <begin position="130"/>
        <end position="150"/>
    </location>
</feature>
<dbReference type="EMBL" id="FPIY01000001">
    <property type="protein sequence ID" value="SFW21454.1"/>
    <property type="molecule type" value="Genomic_DNA"/>
</dbReference>
<dbReference type="RefSeq" id="WP_170854690.1">
    <property type="nucleotide sequence ID" value="NZ_FPIY01000001.1"/>
</dbReference>
<feature type="transmembrane region" description="Helical" evidence="1">
    <location>
        <begin position="205"/>
        <end position="223"/>
    </location>
</feature>
<gene>
    <name evidence="3" type="ORF">SAMN05660313_00549</name>
</gene>